<sequence length="241" mass="28556">IGNFQALHRQFFYAQLEKLCSTNRYINIKRLHKIIMSTLVPIKNSDFNILDEYDRDPHHYNVHLLALNHLMFQNDALSLLHVIESNYDQIKRSLARVSRHKRIFEKYPRLAHGSKGQGKGEDACSVDMHDVIFSLEHPDIYVINEEYLNRQREKWIKLFAEQKKTPTELKLEEQRRVKYLSQAAQRLTEHRRKNSTVHKKIRKKRSLTELYTAPRSTHRVRKALRSIACNNRGSKLSTKSI</sequence>
<reference evidence="1 2" key="1">
    <citation type="submission" date="2015-08" db="EMBL/GenBank/DDBJ databases">
        <title>Ancestral chromatin configuration constrains chromatin evolution on differentiating sex chromosomes in Drosophila.</title>
        <authorList>
            <person name="Zhou Q."/>
            <person name="Bachtrog D."/>
        </authorList>
    </citation>
    <scope>NUCLEOTIDE SEQUENCE [LARGE SCALE GENOMIC DNA]</scope>
    <source>
        <tissue evidence="1">Whole larvae</tissue>
    </source>
</reference>
<protein>
    <submittedName>
        <fullName evidence="1">CG31897</fullName>
    </submittedName>
</protein>
<name>A0A0M4E9Q2_DROBS</name>
<evidence type="ECO:0000313" key="2">
    <source>
        <dbReference type="Proteomes" id="UP000494163"/>
    </source>
</evidence>
<organism evidence="1 2">
    <name type="scientific">Drosophila busckii</name>
    <name type="common">Fruit fly</name>
    <dbReference type="NCBI Taxonomy" id="30019"/>
    <lineage>
        <taxon>Eukaryota</taxon>
        <taxon>Metazoa</taxon>
        <taxon>Ecdysozoa</taxon>
        <taxon>Arthropoda</taxon>
        <taxon>Hexapoda</taxon>
        <taxon>Insecta</taxon>
        <taxon>Pterygota</taxon>
        <taxon>Neoptera</taxon>
        <taxon>Endopterygota</taxon>
        <taxon>Diptera</taxon>
        <taxon>Brachycera</taxon>
        <taxon>Muscomorpha</taxon>
        <taxon>Ephydroidea</taxon>
        <taxon>Drosophilidae</taxon>
        <taxon>Drosophila</taxon>
    </lineage>
</organism>
<dbReference type="OMA" id="RSIACNN"/>
<proteinExistence type="predicted"/>
<accession>A0A0M4E9Q2</accession>
<feature type="non-terminal residue" evidence="1">
    <location>
        <position position="241"/>
    </location>
</feature>
<dbReference type="AlphaFoldDB" id="A0A0M4E9Q2"/>
<dbReference type="OrthoDB" id="7862933at2759"/>
<dbReference type="Proteomes" id="UP000494163">
    <property type="component" value="Chromosome 2L"/>
</dbReference>
<dbReference type="EMBL" id="CP012523">
    <property type="protein sequence ID" value="ALC38976.1"/>
    <property type="molecule type" value="Genomic_DNA"/>
</dbReference>
<feature type="non-terminal residue" evidence="1">
    <location>
        <position position="1"/>
    </location>
</feature>
<keyword evidence="2" id="KW-1185">Reference proteome</keyword>
<evidence type="ECO:0000313" key="1">
    <source>
        <dbReference type="EMBL" id="ALC38976.1"/>
    </source>
</evidence>
<gene>
    <name evidence="1" type="ORF">Dbus_chr2Lg1061</name>
</gene>